<reference evidence="3 4" key="1">
    <citation type="submission" date="2017-08" db="EMBL/GenBank/DDBJ databases">
        <title>The strain WRN001 was isolated from Binhai saline alkaline soil, Tianjin, China.</title>
        <authorList>
            <person name="Liu D."/>
            <person name="Zhang G."/>
        </authorList>
    </citation>
    <scope>NUCLEOTIDE SEQUENCE [LARGE SCALE GENOMIC DNA]</scope>
    <source>
        <strain evidence="3 4">WN019</strain>
    </source>
</reference>
<dbReference type="AlphaFoldDB" id="A0A2A2FGM1"/>
<feature type="compositionally biased region" description="Basic and acidic residues" evidence="1">
    <location>
        <begin position="222"/>
        <end position="244"/>
    </location>
</feature>
<feature type="transmembrane region" description="Helical" evidence="2">
    <location>
        <begin position="394"/>
        <end position="412"/>
    </location>
</feature>
<keyword evidence="2" id="KW-1133">Transmembrane helix</keyword>
<dbReference type="OrthoDB" id="328136at2157"/>
<comment type="caution">
    <text evidence="3">The sequence shown here is derived from an EMBL/GenBank/DDBJ whole genome shotgun (WGS) entry which is preliminary data.</text>
</comment>
<organism evidence="3 4">
    <name type="scientific">Halorubrum salipaludis</name>
    <dbReference type="NCBI Taxonomy" id="2032630"/>
    <lineage>
        <taxon>Archaea</taxon>
        <taxon>Methanobacteriati</taxon>
        <taxon>Methanobacteriota</taxon>
        <taxon>Stenosarchaea group</taxon>
        <taxon>Halobacteria</taxon>
        <taxon>Halobacteriales</taxon>
        <taxon>Haloferacaceae</taxon>
        <taxon>Halorubrum</taxon>
    </lineage>
</organism>
<keyword evidence="4" id="KW-1185">Reference proteome</keyword>
<name>A0A2A2FGM1_9EURY</name>
<keyword evidence="2" id="KW-0812">Transmembrane</keyword>
<dbReference type="RefSeq" id="WP_095636960.1">
    <property type="nucleotide sequence ID" value="NZ_NSKC01000004.1"/>
</dbReference>
<dbReference type="EMBL" id="NSKC01000004">
    <property type="protein sequence ID" value="PAU83703.1"/>
    <property type="molecule type" value="Genomic_DNA"/>
</dbReference>
<evidence type="ECO:0000256" key="1">
    <source>
        <dbReference type="SAM" id="MobiDB-lite"/>
    </source>
</evidence>
<feature type="compositionally biased region" description="Low complexity" evidence="1">
    <location>
        <begin position="209"/>
        <end position="219"/>
    </location>
</feature>
<protein>
    <recommendedName>
        <fullName evidence="5">DUF2391 domain-containing protein</fullName>
    </recommendedName>
</protein>
<dbReference type="Proteomes" id="UP000218083">
    <property type="component" value="Unassembled WGS sequence"/>
</dbReference>
<accession>A0A2A2FGM1</accession>
<feature type="region of interest" description="Disordered" evidence="1">
    <location>
        <begin position="1"/>
        <end position="23"/>
    </location>
</feature>
<gene>
    <name evidence="3" type="ORF">CK500_09335</name>
</gene>
<feature type="transmembrane region" description="Helical" evidence="2">
    <location>
        <begin position="142"/>
        <end position="169"/>
    </location>
</feature>
<feature type="transmembrane region" description="Helical" evidence="2">
    <location>
        <begin position="346"/>
        <end position="374"/>
    </location>
</feature>
<proteinExistence type="predicted"/>
<feature type="transmembrane region" description="Helical" evidence="2">
    <location>
        <begin position="424"/>
        <end position="445"/>
    </location>
</feature>
<evidence type="ECO:0008006" key="5">
    <source>
        <dbReference type="Google" id="ProtNLM"/>
    </source>
</evidence>
<feature type="region of interest" description="Disordered" evidence="1">
    <location>
        <begin position="209"/>
        <end position="259"/>
    </location>
</feature>
<evidence type="ECO:0000313" key="4">
    <source>
        <dbReference type="Proteomes" id="UP000218083"/>
    </source>
</evidence>
<feature type="transmembrane region" description="Helical" evidence="2">
    <location>
        <begin position="102"/>
        <end position="130"/>
    </location>
</feature>
<evidence type="ECO:0000256" key="2">
    <source>
        <dbReference type="SAM" id="Phobius"/>
    </source>
</evidence>
<evidence type="ECO:0000313" key="3">
    <source>
        <dbReference type="EMBL" id="PAU83703.1"/>
    </source>
</evidence>
<keyword evidence="2" id="KW-0472">Membrane</keyword>
<sequence length="476" mass="51275">MGSGPASNDRADVAGGDEGATPATVEDLLSDLRDLMESTSDADTHDEVWDIKHLLAEAHDRGLIESGVRDLDARDAAEAFVGSVIFASPLLVEDGIFDIADFLFAFTIAEVPVFLIANTLFVVFMTYALLEWTGRNKEETRTLFGVVPVRVFMILTVSFVVATVLMTVWGRVDGWGSPIEAIARINVIWTVGSLGAALGDILSDGDPAPVAASSVSSASTREALREGDPRGDDPRRGDPRREADPVDAAGTAERPEDVQRMSDGALVDALHEEFDDLEAVVDDTADQREVTRLREEAIQATIDDAFGDRIQKYTSRDIAEAFVGSIFFSIPFLVEDGVFDVADFFLSFRIGLVPIFFLVNTAFVLVMILALVYWAGPQDVRVSRPIFGFIPRRLVGTALVSFLTAAALMTMWGRVGNWQEPVVALARISVVWTVASFGGALGDILPGESSGADINDNLAALGDPADKDAVDEDAGR</sequence>